<dbReference type="EMBL" id="JAHYBZ010000007">
    <property type="protein sequence ID" value="MBW6399997.1"/>
    <property type="molecule type" value="Genomic_DNA"/>
</dbReference>
<feature type="compositionally biased region" description="Acidic residues" evidence="1">
    <location>
        <begin position="105"/>
        <end position="127"/>
    </location>
</feature>
<keyword evidence="3" id="KW-1185">Reference proteome</keyword>
<reference evidence="2 3" key="1">
    <citation type="submission" date="2021-07" db="EMBL/GenBank/DDBJ databases">
        <authorList>
            <person name="So Y."/>
        </authorList>
    </citation>
    <scope>NUCLEOTIDE SEQUENCE [LARGE SCALE GENOMIC DNA]</scope>
    <source>
        <strain evidence="2 3">HJA6</strain>
    </source>
</reference>
<evidence type="ECO:0000256" key="1">
    <source>
        <dbReference type="SAM" id="MobiDB-lite"/>
    </source>
</evidence>
<evidence type="ECO:0000313" key="2">
    <source>
        <dbReference type="EMBL" id="MBW6399997.1"/>
    </source>
</evidence>
<dbReference type="RefSeq" id="WP_219764613.1">
    <property type="nucleotide sequence ID" value="NZ_JAHYBZ010000007.1"/>
</dbReference>
<gene>
    <name evidence="2" type="ORF">KPL78_19205</name>
</gene>
<dbReference type="Proteomes" id="UP001196565">
    <property type="component" value="Unassembled WGS sequence"/>
</dbReference>
<comment type="caution">
    <text evidence="2">The sequence shown here is derived from an EMBL/GenBank/DDBJ whole genome shotgun (WGS) entry which is preliminary data.</text>
</comment>
<feature type="region of interest" description="Disordered" evidence="1">
    <location>
        <begin position="100"/>
        <end position="127"/>
    </location>
</feature>
<evidence type="ECO:0000313" key="3">
    <source>
        <dbReference type="Proteomes" id="UP001196565"/>
    </source>
</evidence>
<accession>A0ABS7ACG0</accession>
<name>A0ABS7ACG0_9PROT</name>
<organism evidence="2 3">
    <name type="scientific">Roseomonas alba</name>
    <dbReference type="NCBI Taxonomy" id="2846776"/>
    <lineage>
        <taxon>Bacteria</taxon>
        <taxon>Pseudomonadati</taxon>
        <taxon>Pseudomonadota</taxon>
        <taxon>Alphaproteobacteria</taxon>
        <taxon>Acetobacterales</taxon>
        <taxon>Roseomonadaceae</taxon>
        <taxon>Roseomonas</taxon>
    </lineage>
</organism>
<proteinExistence type="predicted"/>
<protein>
    <submittedName>
        <fullName evidence="2">Uncharacterized protein</fullName>
    </submittedName>
</protein>
<sequence>METITDQSAAYPPGEWAIVELFGHTTLVGRIALVERFGAKMLALEPLFGGELLPAVFHGGAAIYRLTPCSAEVAHARQPREPWQIPAPIRAILPAAMLAAPVTEADPEDDDDDEGTETDDEGADLLF</sequence>